<gene>
    <name evidence="2" type="ORF">GCM10009864_00580</name>
</gene>
<dbReference type="EMBL" id="BAAARK010000001">
    <property type="protein sequence ID" value="GAA2643124.1"/>
    <property type="molecule type" value="Genomic_DNA"/>
</dbReference>
<protein>
    <submittedName>
        <fullName evidence="2">Uncharacterized protein</fullName>
    </submittedName>
</protein>
<feature type="compositionally biased region" description="Basic and acidic residues" evidence="1">
    <location>
        <begin position="51"/>
        <end position="60"/>
    </location>
</feature>
<feature type="compositionally biased region" description="Basic and acidic residues" evidence="1">
    <location>
        <begin position="130"/>
        <end position="139"/>
    </location>
</feature>
<dbReference type="Proteomes" id="UP001500994">
    <property type="component" value="Unassembled WGS sequence"/>
</dbReference>
<feature type="compositionally biased region" description="Basic and acidic residues" evidence="1">
    <location>
        <begin position="78"/>
        <end position="121"/>
    </location>
</feature>
<feature type="region of interest" description="Disordered" evidence="1">
    <location>
        <begin position="1"/>
        <end position="259"/>
    </location>
</feature>
<evidence type="ECO:0000256" key="1">
    <source>
        <dbReference type="SAM" id="MobiDB-lite"/>
    </source>
</evidence>
<keyword evidence="3" id="KW-1185">Reference proteome</keyword>
<sequence>MVPHLVGGPEEQRGGHHPGEQCDDQRLHQLPFGRRALGDGGGAGEGQPQRQRAERHREGALHPVQPVQAEQPAVAEGVGDRGDQHRQYHPQHVGDPDAVGRPELGEDHPHHDQHRDGEGAQRDPAAAQRAEGDAGDDHQLPGGGDQPSGAVFAGPGQRRVEEPEADRRPEQPVPGAGPQAVEHRGESAAQGDQGEQRHGHEQVAQARAPHPGTAGHAHRAVEHEGGGEAGGGEEAEAHGEHDAAPGPAGGWGHVALLRP</sequence>
<comment type="caution">
    <text evidence="2">The sequence shown here is derived from an EMBL/GenBank/DDBJ whole genome shotgun (WGS) entry which is preliminary data.</text>
</comment>
<accession>A0ABP6DG93</accession>
<feature type="compositionally biased region" description="Basic and acidic residues" evidence="1">
    <location>
        <begin position="10"/>
        <end position="27"/>
    </location>
</feature>
<organism evidence="2 3">
    <name type="scientific">Streptomyces lunalinharesii</name>
    <dbReference type="NCBI Taxonomy" id="333384"/>
    <lineage>
        <taxon>Bacteria</taxon>
        <taxon>Bacillati</taxon>
        <taxon>Actinomycetota</taxon>
        <taxon>Actinomycetes</taxon>
        <taxon>Kitasatosporales</taxon>
        <taxon>Streptomycetaceae</taxon>
        <taxon>Streptomyces</taxon>
    </lineage>
</organism>
<name>A0ABP6DG93_9ACTN</name>
<evidence type="ECO:0000313" key="3">
    <source>
        <dbReference type="Proteomes" id="UP001500994"/>
    </source>
</evidence>
<feature type="compositionally biased region" description="Basic and acidic residues" evidence="1">
    <location>
        <begin position="158"/>
        <end position="170"/>
    </location>
</feature>
<proteinExistence type="predicted"/>
<reference evidence="3" key="1">
    <citation type="journal article" date="2019" name="Int. J. Syst. Evol. Microbiol.">
        <title>The Global Catalogue of Microorganisms (GCM) 10K type strain sequencing project: providing services to taxonomists for standard genome sequencing and annotation.</title>
        <authorList>
            <consortium name="The Broad Institute Genomics Platform"/>
            <consortium name="The Broad Institute Genome Sequencing Center for Infectious Disease"/>
            <person name="Wu L."/>
            <person name="Ma J."/>
        </authorList>
    </citation>
    <scope>NUCLEOTIDE SEQUENCE [LARGE SCALE GENOMIC DNA]</scope>
    <source>
        <strain evidence="3">JCM 16374</strain>
    </source>
</reference>
<evidence type="ECO:0000313" key="2">
    <source>
        <dbReference type="EMBL" id="GAA2643124.1"/>
    </source>
</evidence>